<keyword evidence="2" id="KW-1185">Reference proteome</keyword>
<dbReference type="EMBL" id="VUMT01000009">
    <property type="protein sequence ID" value="MSS63700.1"/>
    <property type="molecule type" value="Genomic_DNA"/>
</dbReference>
<evidence type="ECO:0000313" key="1">
    <source>
        <dbReference type="EMBL" id="MSS63700.1"/>
    </source>
</evidence>
<name>A0A6L5XXV2_9FIRM</name>
<comment type="caution">
    <text evidence="1">The sequence shown here is derived from an EMBL/GenBank/DDBJ whole genome shotgun (WGS) entry which is preliminary data.</text>
</comment>
<reference evidence="1 2" key="1">
    <citation type="submission" date="2019-08" db="EMBL/GenBank/DDBJ databases">
        <title>In-depth cultivation of the pig gut microbiome towards novel bacterial diversity and tailored functional studies.</title>
        <authorList>
            <person name="Wylensek D."/>
            <person name="Hitch T.C.A."/>
            <person name="Clavel T."/>
        </authorList>
    </citation>
    <scope>NUCLEOTIDE SEQUENCE [LARGE SCALE GENOMIC DNA]</scope>
    <source>
        <strain evidence="1 2">WCA-693-APC-MOT-I</strain>
    </source>
</reference>
<dbReference type="AlphaFoldDB" id="A0A6L5XXV2"/>
<dbReference type="Proteomes" id="UP000482209">
    <property type="component" value="Unassembled WGS sequence"/>
</dbReference>
<dbReference type="RefSeq" id="WP_154519112.1">
    <property type="nucleotide sequence ID" value="NZ_VUMT01000009.1"/>
</dbReference>
<protein>
    <submittedName>
        <fullName evidence="1">Uncharacterized protein</fullName>
    </submittedName>
</protein>
<proteinExistence type="predicted"/>
<organism evidence="1 2">
    <name type="scientific">Velocimicrobium porci</name>
    <dbReference type="NCBI Taxonomy" id="2606634"/>
    <lineage>
        <taxon>Bacteria</taxon>
        <taxon>Bacillati</taxon>
        <taxon>Bacillota</taxon>
        <taxon>Clostridia</taxon>
        <taxon>Lachnospirales</taxon>
        <taxon>Lachnospiraceae</taxon>
        <taxon>Velocimicrobium</taxon>
    </lineage>
</organism>
<accession>A0A6L5XXV2</accession>
<gene>
    <name evidence="1" type="ORF">FYJ58_07390</name>
</gene>
<sequence length="114" mass="13649">MDKSYRLKMEEKLHNNTLAVEYVINCIAKFEDKINQLAYKEKQYRNVGYNNFKLELDELIAYRKPFVDFLMRDCNMSLDDIKESVANVKEKNIPTKKVCNQIREIIVSNSYWIE</sequence>
<evidence type="ECO:0000313" key="2">
    <source>
        <dbReference type="Proteomes" id="UP000482209"/>
    </source>
</evidence>